<keyword evidence="1" id="KW-0812">Transmembrane</keyword>
<name>A0A1G2K8Q0_9BACT</name>
<sequence length="177" mass="20427">MFVDLAIGMVVYTATSYCTGHSFNLLFFIIGLKFAFFPDLDFVPFILLRRRYNLASHHFIHFPLVLPTLGAAFWFFVTGGWYFPAMFFFGTMGHLIHDSFSHGGIRWLWPFSNEHYTFAGWRVAKAVRRKEIIERLTASASHRSAIDEFLMRWEHPTAGSIAFLLTALAFLIIFISS</sequence>
<dbReference type="AlphaFoldDB" id="A0A1G2K8Q0"/>
<feature type="transmembrane region" description="Helical" evidence="1">
    <location>
        <begin position="60"/>
        <end position="83"/>
    </location>
</feature>
<evidence type="ECO:0000313" key="3">
    <source>
        <dbReference type="Proteomes" id="UP000177152"/>
    </source>
</evidence>
<comment type="caution">
    <text evidence="2">The sequence shown here is derived from an EMBL/GenBank/DDBJ whole genome shotgun (WGS) entry which is preliminary data.</text>
</comment>
<dbReference type="Pfam" id="PF04307">
    <property type="entry name" value="YdjM"/>
    <property type="match status" value="1"/>
</dbReference>
<protein>
    <recommendedName>
        <fullName evidence="4">Phospholipase C/D domain-containing protein</fullName>
    </recommendedName>
</protein>
<evidence type="ECO:0008006" key="4">
    <source>
        <dbReference type="Google" id="ProtNLM"/>
    </source>
</evidence>
<evidence type="ECO:0000256" key="1">
    <source>
        <dbReference type="SAM" id="Phobius"/>
    </source>
</evidence>
<keyword evidence="1" id="KW-1133">Transmembrane helix</keyword>
<dbReference type="Proteomes" id="UP000177152">
    <property type="component" value="Unassembled WGS sequence"/>
</dbReference>
<organism evidence="2 3">
    <name type="scientific">Candidatus Sungbacteria bacterium RIFCSPHIGHO2_01_FULL_47_32</name>
    <dbReference type="NCBI Taxonomy" id="1802264"/>
    <lineage>
        <taxon>Bacteria</taxon>
        <taxon>Candidatus Sungiibacteriota</taxon>
    </lineage>
</organism>
<feature type="transmembrane region" description="Helical" evidence="1">
    <location>
        <begin position="157"/>
        <end position="175"/>
    </location>
</feature>
<reference evidence="2 3" key="1">
    <citation type="journal article" date="2016" name="Nat. Commun.">
        <title>Thousands of microbial genomes shed light on interconnected biogeochemical processes in an aquifer system.</title>
        <authorList>
            <person name="Anantharaman K."/>
            <person name="Brown C.T."/>
            <person name="Hug L.A."/>
            <person name="Sharon I."/>
            <person name="Castelle C.J."/>
            <person name="Probst A.J."/>
            <person name="Thomas B.C."/>
            <person name="Singh A."/>
            <person name="Wilkins M.J."/>
            <person name="Karaoz U."/>
            <person name="Brodie E.L."/>
            <person name="Williams K.H."/>
            <person name="Hubbard S.S."/>
            <person name="Banfield J.F."/>
        </authorList>
    </citation>
    <scope>NUCLEOTIDE SEQUENCE [LARGE SCALE GENOMIC DNA]</scope>
</reference>
<keyword evidence="1" id="KW-0472">Membrane</keyword>
<gene>
    <name evidence="2" type="ORF">A2633_00465</name>
</gene>
<feature type="transmembrane region" description="Helical" evidence="1">
    <location>
        <begin position="25"/>
        <end position="48"/>
    </location>
</feature>
<dbReference type="EMBL" id="MHQC01000005">
    <property type="protein sequence ID" value="OGZ95755.1"/>
    <property type="molecule type" value="Genomic_DNA"/>
</dbReference>
<accession>A0A1G2K8Q0</accession>
<dbReference type="InterPro" id="IPR007404">
    <property type="entry name" value="YdjM-like"/>
</dbReference>
<evidence type="ECO:0000313" key="2">
    <source>
        <dbReference type="EMBL" id="OGZ95755.1"/>
    </source>
</evidence>
<proteinExistence type="predicted"/>